<sequence>MPWCEECAKYLAPSAMLPDGSCPKCLKSIADVTINGQLTAKTLNLKKLAQSSSDEDVSVPWHFKLLVGALILYLSWRVIDLFR</sequence>
<proteinExistence type="predicted"/>
<evidence type="ECO:0000313" key="3">
    <source>
        <dbReference type="Proteomes" id="UP000051017"/>
    </source>
</evidence>
<keyword evidence="1" id="KW-0812">Transmembrane</keyword>
<name>A0A0R2QCQ6_9ACTN</name>
<accession>A0A0R2QCQ6</accession>
<evidence type="ECO:0000256" key="1">
    <source>
        <dbReference type="SAM" id="Phobius"/>
    </source>
</evidence>
<evidence type="ECO:0000313" key="2">
    <source>
        <dbReference type="EMBL" id="KRO46891.1"/>
    </source>
</evidence>
<reference evidence="2 3" key="1">
    <citation type="submission" date="2015-10" db="EMBL/GenBank/DDBJ databases">
        <title>Metagenome-Assembled Genomes uncover a global brackish microbiome.</title>
        <authorList>
            <person name="Hugerth L.W."/>
            <person name="Larsson J."/>
            <person name="Alneberg J."/>
            <person name="Lindh M.V."/>
            <person name="Legrand C."/>
            <person name="Pinhassi J."/>
            <person name="Andersson A.F."/>
        </authorList>
    </citation>
    <scope>NUCLEOTIDE SEQUENCE [LARGE SCALE GENOMIC DNA]</scope>
    <source>
        <strain evidence="2">BACL6 MAG-120924-bin43</strain>
    </source>
</reference>
<feature type="transmembrane region" description="Helical" evidence="1">
    <location>
        <begin position="61"/>
        <end position="79"/>
    </location>
</feature>
<dbReference type="Proteomes" id="UP000051017">
    <property type="component" value="Unassembled WGS sequence"/>
</dbReference>
<organism evidence="2 3">
    <name type="scientific">Acidimicrobiia bacterium BACL6 MAG-120924-bin43</name>
    <dbReference type="NCBI Taxonomy" id="1655583"/>
    <lineage>
        <taxon>Bacteria</taxon>
        <taxon>Bacillati</taxon>
        <taxon>Actinomycetota</taxon>
        <taxon>Acidimicrobiia</taxon>
        <taxon>acIV cluster</taxon>
    </lineage>
</organism>
<keyword evidence="1" id="KW-0472">Membrane</keyword>
<dbReference type="AlphaFoldDB" id="A0A0R2QCQ6"/>
<gene>
    <name evidence="2" type="ORF">ABR75_08540</name>
</gene>
<keyword evidence="1" id="KW-1133">Transmembrane helix</keyword>
<protein>
    <submittedName>
        <fullName evidence="2">Uncharacterized protein</fullName>
    </submittedName>
</protein>
<comment type="caution">
    <text evidence="2">The sequence shown here is derived from an EMBL/GenBank/DDBJ whole genome shotgun (WGS) entry which is preliminary data.</text>
</comment>
<dbReference type="EMBL" id="LIBJ01000221">
    <property type="protein sequence ID" value="KRO46891.1"/>
    <property type="molecule type" value="Genomic_DNA"/>
</dbReference>